<keyword evidence="17" id="KW-1185">Reference proteome</keyword>
<gene>
    <name evidence="16" type="ORF">BDV96DRAFT_612878</name>
</gene>
<dbReference type="FunFam" id="3.30.930.10:FF:000158">
    <property type="entry name" value="Glycyl-tRNA synthetase"/>
    <property type="match status" value="1"/>
</dbReference>
<dbReference type="CDD" id="cd00774">
    <property type="entry name" value="GlyRS-like_core"/>
    <property type="match status" value="1"/>
</dbReference>
<proteinExistence type="inferred from homology"/>
<comment type="subcellular location">
    <subcellularLocation>
        <location evidence="1">Cytoplasm</location>
    </subcellularLocation>
</comment>
<dbReference type="FunFam" id="3.30.720.200:FF:000001">
    <property type="entry name" value="Glycine--tRNA ligase 2"/>
    <property type="match status" value="1"/>
</dbReference>
<dbReference type="PANTHER" id="PTHR10745:SF0">
    <property type="entry name" value="GLYCINE--TRNA LIGASE"/>
    <property type="match status" value="1"/>
</dbReference>
<dbReference type="GO" id="GO:0005739">
    <property type="term" value="C:mitochondrion"/>
    <property type="evidence" value="ECO:0007669"/>
    <property type="project" value="TreeGrafter"/>
</dbReference>
<comment type="function">
    <text evidence="14">Catalyzes the ATP-dependent ligation of glycine to the 3'-end of its cognate tRNA, via the formation of an aminoacyl-adenylate intermediate (Gly-AMP). Also produces diadenosine tetraphosphate (Ap4A), a universal pleiotropic signaling molecule needed for cell regulation pathways, by direct condensation of 2 ATPs. Thereby, may play a special role in Ap4A homeostasis.</text>
</comment>
<dbReference type="Pfam" id="PF03129">
    <property type="entry name" value="HGTP_anticodon"/>
    <property type="match status" value="1"/>
</dbReference>
<dbReference type="InterPro" id="IPR004154">
    <property type="entry name" value="Anticodon-bd"/>
</dbReference>
<evidence type="ECO:0000256" key="1">
    <source>
        <dbReference type="ARBA" id="ARBA00004496"/>
    </source>
</evidence>
<name>A0A6A5Z635_9PLEO</name>
<evidence type="ECO:0000256" key="2">
    <source>
        <dbReference type="ARBA" id="ARBA00008226"/>
    </source>
</evidence>
<dbReference type="FunFam" id="3.40.50.800:FF:000004">
    <property type="entry name" value="Glycine--tRNA ligase 2"/>
    <property type="match status" value="1"/>
</dbReference>
<keyword evidence="9" id="KW-0067">ATP-binding</keyword>
<evidence type="ECO:0000259" key="15">
    <source>
        <dbReference type="PROSITE" id="PS50862"/>
    </source>
</evidence>
<dbReference type="OrthoDB" id="57698at2759"/>
<dbReference type="GO" id="GO:0004820">
    <property type="term" value="F:glycine-tRNA ligase activity"/>
    <property type="evidence" value="ECO:0007669"/>
    <property type="project" value="UniProtKB-EC"/>
</dbReference>
<dbReference type="InterPro" id="IPR036621">
    <property type="entry name" value="Anticodon-bd_dom_sf"/>
</dbReference>
<protein>
    <recommendedName>
        <fullName evidence="4">glycine--tRNA ligase</fullName>
        <ecNumber evidence="4">6.1.1.14</ecNumber>
    </recommendedName>
    <alternativeName>
        <fullName evidence="12">Diadenosine tetraphosphate synthetase</fullName>
    </alternativeName>
</protein>
<evidence type="ECO:0000256" key="12">
    <source>
        <dbReference type="ARBA" id="ARBA00030057"/>
    </source>
</evidence>
<dbReference type="Gene3D" id="3.30.930.10">
    <property type="entry name" value="Bira Bifunctional Protein, Domain 2"/>
    <property type="match status" value="1"/>
</dbReference>
<dbReference type="GO" id="GO:0070150">
    <property type="term" value="P:mitochondrial glycyl-tRNA aminoacylation"/>
    <property type="evidence" value="ECO:0007669"/>
    <property type="project" value="TreeGrafter"/>
</dbReference>
<dbReference type="InterPro" id="IPR045864">
    <property type="entry name" value="aa-tRNA-synth_II/BPL/LPL"/>
</dbReference>
<dbReference type="Proteomes" id="UP000799770">
    <property type="component" value="Unassembled WGS sequence"/>
</dbReference>
<keyword evidence="11 16" id="KW-0030">Aminoacyl-tRNA synthetase</keyword>
<dbReference type="PROSITE" id="PS50862">
    <property type="entry name" value="AA_TRNA_LIGASE_II"/>
    <property type="match status" value="1"/>
</dbReference>
<dbReference type="InterPro" id="IPR006195">
    <property type="entry name" value="aa-tRNA-synth_II"/>
</dbReference>
<dbReference type="AlphaFoldDB" id="A0A6A5Z635"/>
<dbReference type="FunFam" id="3.30.40.230:FF:000002">
    <property type="entry name" value="Glycyl-tRNA synthetase 1"/>
    <property type="match status" value="1"/>
</dbReference>
<feature type="domain" description="Aminoacyl-transfer RNA synthetases class-II family profile" evidence="15">
    <location>
        <begin position="161"/>
        <end position="499"/>
    </location>
</feature>
<dbReference type="Gene3D" id="3.40.50.800">
    <property type="entry name" value="Anticodon-binding domain"/>
    <property type="match status" value="1"/>
</dbReference>
<evidence type="ECO:0000256" key="6">
    <source>
        <dbReference type="ARBA" id="ARBA00022598"/>
    </source>
</evidence>
<dbReference type="PRINTS" id="PR01043">
    <property type="entry name" value="TRNASYNTHGLY"/>
</dbReference>
<dbReference type="Pfam" id="PF00587">
    <property type="entry name" value="tRNA-synt_2b"/>
    <property type="match status" value="1"/>
</dbReference>
<organism evidence="16 17">
    <name type="scientific">Lophiotrema nucula</name>
    <dbReference type="NCBI Taxonomy" id="690887"/>
    <lineage>
        <taxon>Eukaryota</taxon>
        <taxon>Fungi</taxon>
        <taxon>Dikarya</taxon>
        <taxon>Ascomycota</taxon>
        <taxon>Pezizomycotina</taxon>
        <taxon>Dothideomycetes</taxon>
        <taxon>Pleosporomycetidae</taxon>
        <taxon>Pleosporales</taxon>
        <taxon>Lophiotremataceae</taxon>
        <taxon>Lophiotrema</taxon>
    </lineage>
</organism>
<dbReference type="GO" id="GO:0016740">
    <property type="term" value="F:transferase activity"/>
    <property type="evidence" value="ECO:0007669"/>
    <property type="project" value="UniProtKB-KW"/>
</dbReference>
<dbReference type="Gene3D" id="3.30.40.230">
    <property type="match status" value="1"/>
</dbReference>
<accession>A0A6A5Z635</accession>
<dbReference type="SUPFAM" id="SSF52954">
    <property type="entry name" value="Class II aaRS ABD-related"/>
    <property type="match status" value="1"/>
</dbReference>
<evidence type="ECO:0000313" key="17">
    <source>
        <dbReference type="Proteomes" id="UP000799770"/>
    </source>
</evidence>
<dbReference type="InterPro" id="IPR033731">
    <property type="entry name" value="GlyRS-like_core"/>
</dbReference>
<evidence type="ECO:0000256" key="4">
    <source>
        <dbReference type="ARBA" id="ARBA00012829"/>
    </source>
</evidence>
<dbReference type="CDD" id="cd00858">
    <property type="entry name" value="GlyRS_anticodon"/>
    <property type="match status" value="1"/>
</dbReference>
<evidence type="ECO:0000256" key="13">
    <source>
        <dbReference type="ARBA" id="ARBA00051967"/>
    </source>
</evidence>
<comment type="subunit">
    <text evidence="3">Homodimer.</text>
</comment>
<keyword evidence="5" id="KW-0963">Cytoplasm</keyword>
<evidence type="ECO:0000313" key="16">
    <source>
        <dbReference type="EMBL" id="KAF2114805.1"/>
    </source>
</evidence>
<evidence type="ECO:0000256" key="14">
    <source>
        <dbReference type="ARBA" id="ARBA00058014"/>
    </source>
</evidence>
<evidence type="ECO:0000256" key="7">
    <source>
        <dbReference type="ARBA" id="ARBA00022679"/>
    </source>
</evidence>
<evidence type="ECO:0000256" key="9">
    <source>
        <dbReference type="ARBA" id="ARBA00022840"/>
    </source>
</evidence>
<keyword evidence="8" id="KW-0547">Nucleotide-binding</keyword>
<dbReference type="InterPro" id="IPR027031">
    <property type="entry name" value="Gly-tRNA_synthase/POLG2"/>
</dbReference>
<dbReference type="FunFam" id="3.30.930.10:FF:000010">
    <property type="entry name" value="Glycyl-tRNA synthetase 1"/>
    <property type="match status" value="1"/>
</dbReference>
<dbReference type="EC" id="6.1.1.14" evidence="4"/>
<evidence type="ECO:0000256" key="3">
    <source>
        <dbReference type="ARBA" id="ARBA00011738"/>
    </source>
</evidence>
<reference evidence="16" key="1">
    <citation type="journal article" date="2020" name="Stud. Mycol.">
        <title>101 Dothideomycetes genomes: a test case for predicting lifestyles and emergence of pathogens.</title>
        <authorList>
            <person name="Haridas S."/>
            <person name="Albert R."/>
            <person name="Binder M."/>
            <person name="Bloem J."/>
            <person name="Labutti K."/>
            <person name="Salamov A."/>
            <person name="Andreopoulos B."/>
            <person name="Baker S."/>
            <person name="Barry K."/>
            <person name="Bills G."/>
            <person name="Bluhm B."/>
            <person name="Cannon C."/>
            <person name="Castanera R."/>
            <person name="Culley D."/>
            <person name="Daum C."/>
            <person name="Ezra D."/>
            <person name="Gonzalez J."/>
            <person name="Henrissat B."/>
            <person name="Kuo A."/>
            <person name="Liang C."/>
            <person name="Lipzen A."/>
            <person name="Lutzoni F."/>
            <person name="Magnuson J."/>
            <person name="Mondo S."/>
            <person name="Nolan M."/>
            <person name="Ohm R."/>
            <person name="Pangilinan J."/>
            <person name="Park H.-J."/>
            <person name="Ramirez L."/>
            <person name="Alfaro M."/>
            <person name="Sun H."/>
            <person name="Tritt A."/>
            <person name="Yoshinaga Y."/>
            <person name="Zwiers L.-H."/>
            <person name="Turgeon B."/>
            <person name="Goodwin S."/>
            <person name="Spatafora J."/>
            <person name="Crous P."/>
            <person name="Grigoriev I."/>
        </authorList>
    </citation>
    <scope>NUCLEOTIDE SEQUENCE</scope>
    <source>
        <strain evidence="16">CBS 627.86</strain>
    </source>
</reference>
<dbReference type="EMBL" id="ML977324">
    <property type="protein sequence ID" value="KAF2114805.1"/>
    <property type="molecule type" value="Genomic_DNA"/>
</dbReference>
<dbReference type="PANTHER" id="PTHR10745">
    <property type="entry name" value="GLYCYL-TRNA SYNTHETASE/DNA POLYMERASE SUBUNIT GAMMA-2"/>
    <property type="match status" value="1"/>
</dbReference>
<keyword evidence="6" id="KW-0436">Ligase</keyword>
<dbReference type="Gene3D" id="3.30.720.200">
    <property type="match status" value="1"/>
</dbReference>
<dbReference type="SUPFAM" id="SSF55681">
    <property type="entry name" value="Class II aaRS and biotin synthetases"/>
    <property type="match status" value="1"/>
</dbReference>
<keyword evidence="7" id="KW-0808">Transferase</keyword>
<dbReference type="InterPro" id="IPR002314">
    <property type="entry name" value="aa-tRNA-synt_IIb"/>
</dbReference>
<comment type="similarity">
    <text evidence="2">Belongs to the class-II aminoacyl-tRNA synthetase family.</text>
</comment>
<dbReference type="NCBIfam" id="NF003211">
    <property type="entry name" value="PRK04173.1"/>
    <property type="match status" value="1"/>
</dbReference>
<evidence type="ECO:0000256" key="5">
    <source>
        <dbReference type="ARBA" id="ARBA00022490"/>
    </source>
</evidence>
<evidence type="ECO:0000256" key="10">
    <source>
        <dbReference type="ARBA" id="ARBA00022917"/>
    </source>
</evidence>
<dbReference type="GO" id="GO:0005524">
    <property type="term" value="F:ATP binding"/>
    <property type="evidence" value="ECO:0007669"/>
    <property type="project" value="UniProtKB-KW"/>
</dbReference>
<comment type="catalytic activity">
    <reaction evidence="13">
        <text>2 ATP + H(+) = P(1),P(4)-bis(5'-adenosyl) tetraphosphate + diphosphate</text>
        <dbReference type="Rhea" id="RHEA:34935"/>
        <dbReference type="ChEBI" id="CHEBI:15378"/>
        <dbReference type="ChEBI" id="CHEBI:30616"/>
        <dbReference type="ChEBI" id="CHEBI:33019"/>
        <dbReference type="ChEBI" id="CHEBI:58141"/>
    </reaction>
</comment>
<keyword evidence="10" id="KW-0648">Protein biosynthesis</keyword>
<dbReference type="InterPro" id="IPR002315">
    <property type="entry name" value="tRNA-synt_gly"/>
</dbReference>
<sequence>MSKEMTTKDGKPFDRTNLESLMKRRLFYTPAFDIYGGVSGLYDYGPPGCALTNAIVDIWRKHFVLKENMLEVDCTMLTPYEVLKTSGHVDKFADWMCKDPKTGEIFRADHLVEEVLEARLKGDKEARGIKVEEEKEDPKKKKKKVGKVAAVKLEDAVVQEYEEILAKIDNYNGEELGLLMKKYDIKNPATNGELEPPVAFNLMFQTTIGPSSNLPGYLRPETAQGQFLNFAKLLEFNQQSMPFASASIGKSFRNEISPRAGLLRVREFLMAEIEHFVDPEGGKKHPRFEEVKDVELELLNREIQLAGKTHVETTKIGKAVETGLVDNETLGYFLARIQLFLLRIGADPKKIRFRQHMANEMAHYAADCWDAELLTSYGWIECVGCADRSAYDLSVHMKKTGAQLVVREARKEPLKIEEWQVELDKKKFGPKFKKDGKAVEAAIEALSQDLREKLSLDLEKEGKITVEVKGVGDGQVEVPKELIAIEKRTRIENVREYIPNVIEPSFGIGRIVYSICEHNYWTRENDEARGVLSFPPTVAPTKVLIVPLSSHSDFKPFVRQVSDKLADIGVSSRVDDSGASIGKRYSRNDELGTPLGITIDFQSVKDNTFTLRDRDSTKQVRASLDEICKVISSLVDGSKQWSDVASRLPAFEGQEVD</sequence>
<evidence type="ECO:0000256" key="8">
    <source>
        <dbReference type="ARBA" id="ARBA00022741"/>
    </source>
</evidence>
<dbReference type="NCBIfam" id="TIGR00389">
    <property type="entry name" value="glyS_dimeric"/>
    <property type="match status" value="1"/>
</dbReference>
<evidence type="ECO:0000256" key="11">
    <source>
        <dbReference type="ARBA" id="ARBA00023146"/>
    </source>
</evidence>